<dbReference type="SUPFAM" id="SSF48150">
    <property type="entry name" value="DNA-glycosylase"/>
    <property type="match status" value="1"/>
</dbReference>
<name>A0AAX4PE79_9CHLO</name>
<dbReference type="GO" id="GO:0003824">
    <property type="term" value="F:catalytic activity"/>
    <property type="evidence" value="ECO:0007669"/>
    <property type="project" value="InterPro"/>
</dbReference>
<dbReference type="Proteomes" id="UP001472866">
    <property type="component" value="Chromosome 10"/>
</dbReference>
<evidence type="ECO:0000313" key="4">
    <source>
        <dbReference type="EMBL" id="WZN64523.1"/>
    </source>
</evidence>
<dbReference type="AlphaFoldDB" id="A0AAX4PE79"/>
<dbReference type="GO" id="GO:0006281">
    <property type="term" value="P:DNA repair"/>
    <property type="evidence" value="ECO:0007669"/>
    <property type="project" value="InterPro"/>
</dbReference>
<dbReference type="GO" id="GO:0003677">
    <property type="term" value="F:DNA binding"/>
    <property type="evidence" value="ECO:0007669"/>
    <property type="project" value="InterPro"/>
</dbReference>
<dbReference type="EMBL" id="CP151510">
    <property type="protein sequence ID" value="WZN64523.1"/>
    <property type="molecule type" value="Genomic_DNA"/>
</dbReference>
<dbReference type="Gene3D" id="1.10.340.30">
    <property type="entry name" value="Hypothetical protein, domain 2"/>
    <property type="match status" value="1"/>
</dbReference>
<dbReference type="InterPro" id="IPR045138">
    <property type="entry name" value="MeCP2/MBD4"/>
</dbReference>
<keyword evidence="2" id="KW-0539">Nucleus</keyword>
<accession>A0AAX4PE79</accession>
<evidence type="ECO:0000313" key="5">
    <source>
        <dbReference type="Proteomes" id="UP001472866"/>
    </source>
</evidence>
<organism evidence="4 5">
    <name type="scientific">Chloropicon roscoffensis</name>
    <dbReference type="NCBI Taxonomy" id="1461544"/>
    <lineage>
        <taxon>Eukaryota</taxon>
        <taxon>Viridiplantae</taxon>
        <taxon>Chlorophyta</taxon>
        <taxon>Chloropicophyceae</taxon>
        <taxon>Chloropicales</taxon>
        <taxon>Chloropicaceae</taxon>
        <taxon>Chloropicon</taxon>
    </lineage>
</organism>
<keyword evidence="5" id="KW-1185">Reference proteome</keyword>
<dbReference type="InterPro" id="IPR011257">
    <property type="entry name" value="DNA_glycosylase"/>
</dbReference>
<dbReference type="GO" id="GO:0005634">
    <property type="term" value="C:nucleus"/>
    <property type="evidence" value="ECO:0007669"/>
    <property type="project" value="UniProtKB-SubCell"/>
</dbReference>
<gene>
    <name evidence="4" type="ORF">HKI87_10g60800</name>
</gene>
<comment type="subcellular location">
    <subcellularLocation>
        <location evidence="1">Nucleus</location>
    </subcellularLocation>
</comment>
<dbReference type="PANTHER" id="PTHR15074:SF0">
    <property type="entry name" value="METHYL-CPG-BINDING DOMAIN PROTEIN 4-LIKE PROTEIN"/>
    <property type="match status" value="1"/>
</dbReference>
<proteinExistence type="predicted"/>
<feature type="region of interest" description="Disordered" evidence="3">
    <location>
        <begin position="38"/>
        <end position="76"/>
    </location>
</feature>
<protein>
    <submittedName>
        <fullName evidence="4">Uncharacterized protein</fullName>
    </submittedName>
</protein>
<feature type="region of interest" description="Disordered" evidence="3">
    <location>
        <begin position="88"/>
        <end position="118"/>
    </location>
</feature>
<sequence length="325" mass="37101">MVDHEEEDLRTTEYERQRAAHVARNREYMARLGVLSAVASVQPKPKPNNSKRNQAKVKVEVKGERRRSGRLRGAKVEYTMEDLKDDVEDGARKRRRREGGACRRQNDDDDEAGERRRREEEAMRAWLAESREAMISRRVEPEDAGGWRAEAVRRWGEGVAAAEAGTGAVCWETFVRTRLSRPPPPSPHALLQEFYAHDPWRLLSCCVLMSRVSSWETKHFCISEFFKAFPTPTDFSPQAEDPSLVRDVIRPLGLFDNRFKALVALTSRFLTCESFDVGLDKHNKVYGVGAFGVDSYEVFCKGETKGLDKGAEKALRTYCAWRNSL</sequence>
<dbReference type="PANTHER" id="PTHR15074">
    <property type="entry name" value="METHYL-CPG-BINDING PROTEIN"/>
    <property type="match status" value="1"/>
</dbReference>
<evidence type="ECO:0000256" key="2">
    <source>
        <dbReference type="ARBA" id="ARBA00023242"/>
    </source>
</evidence>
<evidence type="ECO:0000256" key="1">
    <source>
        <dbReference type="ARBA" id="ARBA00004123"/>
    </source>
</evidence>
<reference evidence="4 5" key="1">
    <citation type="submission" date="2024-03" db="EMBL/GenBank/DDBJ databases">
        <title>Complete genome sequence of the green alga Chloropicon roscoffensis RCC1871.</title>
        <authorList>
            <person name="Lemieux C."/>
            <person name="Pombert J.-F."/>
            <person name="Otis C."/>
            <person name="Turmel M."/>
        </authorList>
    </citation>
    <scope>NUCLEOTIDE SEQUENCE [LARGE SCALE GENOMIC DNA]</scope>
    <source>
        <strain evidence="4 5">RCC1871</strain>
    </source>
</reference>
<evidence type="ECO:0000256" key="3">
    <source>
        <dbReference type="SAM" id="MobiDB-lite"/>
    </source>
</evidence>
<feature type="compositionally biased region" description="Basic residues" evidence="3">
    <location>
        <begin position="64"/>
        <end position="73"/>
    </location>
</feature>